<dbReference type="Gene3D" id="2.40.70.10">
    <property type="entry name" value="Acid Proteases"/>
    <property type="match status" value="1"/>
</dbReference>
<feature type="compositionally biased region" description="Low complexity" evidence="1">
    <location>
        <begin position="34"/>
        <end position="50"/>
    </location>
</feature>
<dbReference type="CDD" id="cd00303">
    <property type="entry name" value="retropepsin_like"/>
    <property type="match status" value="1"/>
</dbReference>
<keyword evidence="3" id="KW-1185">Reference proteome</keyword>
<reference evidence="2 3" key="1">
    <citation type="journal article" date="2020" name="ISME J.">
        <title>Uncovering the hidden diversity of litter-decomposition mechanisms in mushroom-forming fungi.</title>
        <authorList>
            <person name="Floudas D."/>
            <person name="Bentzer J."/>
            <person name="Ahren D."/>
            <person name="Johansson T."/>
            <person name="Persson P."/>
            <person name="Tunlid A."/>
        </authorList>
    </citation>
    <scope>NUCLEOTIDE SEQUENCE [LARGE SCALE GENOMIC DNA]</scope>
    <source>
        <strain evidence="2 3">CBS 661.87</strain>
    </source>
</reference>
<evidence type="ECO:0000256" key="1">
    <source>
        <dbReference type="SAM" id="MobiDB-lite"/>
    </source>
</evidence>
<protein>
    <submittedName>
        <fullName evidence="2">Uncharacterized protein</fullName>
    </submittedName>
</protein>
<feature type="region of interest" description="Disordered" evidence="1">
    <location>
        <begin position="30"/>
        <end position="130"/>
    </location>
</feature>
<evidence type="ECO:0000313" key="3">
    <source>
        <dbReference type="Proteomes" id="UP000565441"/>
    </source>
</evidence>
<dbReference type="OrthoDB" id="2369050at2759"/>
<dbReference type="AlphaFoldDB" id="A0A8H5HHD3"/>
<dbReference type="Pfam" id="PF13650">
    <property type="entry name" value="Asp_protease_2"/>
    <property type="match status" value="1"/>
</dbReference>
<sequence length="662" mass="71906">MSQGFQQEKWIDKFAQEVYYMSTGGRGSYTYPSAATLSRRPTTPTPLLTRSARKANPAAYPLVPGLPSTAATREPSGSDAGSPLVASRANISPPDSETDTDSDHSGHPTRSPLPASSLPTSPLPTSSLPTSAHTYIMESNQLAEVRTAKMKDCPVLTAGKITPLVLQSWALACKRYKKHAGKSDTEIVSFVAEAMLEPRLVAWYQAGQARIDALSLQGYLDELATLVLEKNWAHKLRDTIISSKQGSRPFIDWKIELENLNAILTTSSPAHALTSDGLKVQLEANLNTELKLNILNEPVLSTKLDSWTLEVKERDDRIKAEDARTQRLIDANAASRAARRSEKKDLLSRLTDPQPARALKGNNSNDGAVRRYLPKLTDSEKRLLAEHGGCSRCRKFYAGHRTPNCPLTAANAWPDVATYVELTLDMANAAKPKHTTPSAHIAAAAAVTAQVKSVAQNLDNETDSYVDPPFTVPHLVATMDAFGPNISEFPIPVSALLDIGCPSTVISRSLADQLGLRRHSLPKEEDNLLSLSSSPLTCTEYVKLELTSGRGAWKSGSFQAKVLDDLPVAIILGMPFLASRHLVIHPLKRTVCDERTGYDLMNPPTYPPRIWAPERVTPPPVPKKEPRSATPLRTVSEPALAGYLLPAPIMAAVQGQGVQGTL</sequence>
<proteinExistence type="predicted"/>
<name>A0A8H5HHD3_9AGAR</name>
<gene>
    <name evidence="2" type="ORF">D9615_005048</name>
</gene>
<comment type="caution">
    <text evidence="2">The sequence shown here is derived from an EMBL/GenBank/DDBJ whole genome shotgun (WGS) entry which is preliminary data.</text>
</comment>
<organism evidence="2 3">
    <name type="scientific">Tricholomella constricta</name>
    <dbReference type="NCBI Taxonomy" id="117010"/>
    <lineage>
        <taxon>Eukaryota</taxon>
        <taxon>Fungi</taxon>
        <taxon>Dikarya</taxon>
        <taxon>Basidiomycota</taxon>
        <taxon>Agaricomycotina</taxon>
        <taxon>Agaricomycetes</taxon>
        <taxon>Agaricomycetidae</taxon>
        <taxon>Agaricales</taxon>
        <taxon>Tricholomatineae</taxon>
        <taxon>Lyophyllaceae</taxon>
        <taxon>Tricholomella</taxon>
    </lineage>
</organism>
<accession>A0A8H5HHD3</accession>
<evidence type="ECO:0000313" key="2">
    <source>
        <dbReference type="EMBL" id="KAF5383171.1"/>
    </source>
</evidence>
<dbReference type="Proteomes" id="UP000565441">
    <property type="component" value="Unassembled WGS sequence"/>
</dbReference>
<feature type="compositionally biased region" description="Low complexity" evidence="1">
    <location>
        <begin position="108"/>
        <end position="130"/>
    </location>
</feature>
<feature type="region of interest" description="Disordered" evidence="1">
    <location>
        <begin position="333"/>
        <end position="369"/>
    </location>
</feature>
<dbReference type="InterPro" id="IPR021109">
    <property type="entry name" value="Peptidase_aspartic_dom_sf"/>
</dbReference>
<dbReference type="EMBL" id="JAACJP010000007">
    <property type="protein sequence ID" value="KAF5383171.1"/>
    <property type="molecule type" value="Genomic_DNA"/>
</dbReference>
<feature type="region of interest" description="Disordered" evidence="1">
    <location>
        <begin position="611"/>
        <end position="631"/>
    </location>
</feature>